<sequence>MMFSEHFITVFIFLTLQRGVFYFVNGQCNIPLSFRVKVGDNDDGQTICDTGSLCYEMGYGCYLRNDEVPGFKRTKESMDCGGSDIASFHFNSVDKCSRYCFERSNCVAFLIVWGTHCFLKYECVQYKIAATSLHRLADSRLTCFIGGFDGAHDVVYNYTDKEIALNNAKTNNRVIAFTAEGLKLKSVGSKIISKDHKIFDNDNESCEVIEQFPITIRFPWPTSNTNKFQFKVDIKGQDMMCYSAVTGDTNGVVVYIPLEHQIKAKFEGEFFTCKLTLSSPTNCQYSCICGDKYCQAFYVNMVDKRGIMKVCEVTTIL</sequence>
<comment type="caution">
    <text evidence="2">The sequence shown here is derived from an EMBL/GenBank/DDBJ whole genome shotgun (WGS) entry which is preliminary data.</text>
</comment>
<organism evidence="2 3">
    <name type="scientific">Dimorphilus gyrociliatus</name>
    <dbReference type="NCBI Taxonomy" id="2664684"/>
    <lineage>
        <taxon>Eukaryota</taxon>
        <taxon>Metazoa</taxon>
        <taxon>Spiralia</taxon>
        <taxon>Lophotrochozoa</taxon>
        <taxon>Annelida</taxon>
        <taxon>Polychaeta</taxon>
        <taxon>Polychaeta incertae sedis</taxon>
        <taxon>Dinophilidae</taxon>
        <taxon>Dimorphilus</taxon>
    </lineage>
</organism>
<keyword evidence="3" id="KW-1185">Reference proteome</keyword>
<evidence type="ECO:0000313" key="3">
    <source>
        <dbReference type="Proteomes" id="UP000549394"/>
    </source>
</evidence>
<name>A0A7I8WER9_9ANNE</name>
<feature type="chain" id="PRO_5029517616" evidence="1">
    <location>
        <begin position="27"/>
        <end position="317"/>
    </location>
</feature>
<feature type="signal peptide" evidence="1">
    <location>
        <begin position="1"/>
        <end position="26"/>
    </location>
</feature>
<evidence type="ECO:0000256" key="1">
    <source>
        <dbReference type="SAM" id="SignalP"/>
    </source>
</evidence>
<gene>
    <name evidence="2" type="ORF">DGYR_LOCUS13785</name>
</gene>
<dbReference type="EMBL" id="CAJFCJ010000060">
    <property type="protein sequence ID" value="CAD5126547.1"/>
    <property type="molecule type" value="Genomic_DNA"/>
</dbReference>
<dbReference type="Proteomes" id="UP000549394">
    <property type="component" value="Unassembled WGS sequence"/>
</dbReference>
<dbReference type="AlphaFoldDB" id="A0A7I8WER9"/>
<accession>A0A7I8WER9</accession>
<protein>
    <submittedName>
        <fullName evidence="2">DgyrCDS14646</fullName>
    </submittedName>
</protein>
<reference evidence="2 3" key="1">
    <citation type="submission" date="2020-08" db="EMBL/GenBank/DDBJ databases">
        <authorList>
            <person name="Hejnol A."/>
        </authorList>
    </citation>
    <scope>NUCLEOTIDE SEQUENCE [LARGE SCALE GENOMIC DNA]</scope>
</reference>
<evidence type="ECO:0000313" key="2">
    <source>
        <dbReference type="EMBL" id="CAD5126547.1"/>
    </source>
</evidence>
<keyword evidence="1" id="KW-0732">Signal</keyword>
<proteinExistence type="predicted"/>